<dbReference type="SUPFAM" id="SSF53335">
    <property type="entry name" value="S-adenosyl-L-methionine-dependent methyltransferases"/>
    <property type="match status" value="1"/>
</dbReference>
<name>A0A543BTX7_9ACTN</name>
<dbReference type="PANTHER" id="PTHR40036:SF1">
    <property type="entry name" value="MACROCIN O-METHYLTRANSFERASE"/>
    <property type="match status" value="1"/>
</dbReference>
<accession>A0A543BTX7</accession>
<dbReference type="GO" id="GO:0032259">
    <property type="term" value="P:methylation"/>
    <property type="evidence" value="ECO:0007669"/>
    <property type="project" value="UniProtKB-KW"/>
</dbReference>
<organism evidence="1 2">
    <name type="scientific">Actinoallomurus bryophytorum</name>
    <dbReference type="NCBI Taxonomy" id="1490222"/>
    <lineage>
        <taxon>Bacteria</taxon>
        <taxon>Bacillati</taxon>
        <taxon>Actinomycetota</taxon>
        <taxon>Actinomycetes</taxon>
        <taxon>Streptosporangiales</taxon>
        <taxon>Thermomonosporaceae</taxon>
        <taxon>Actinoallomurus</taxon>
    </lineage>
</organism>
<dbReference type="Gene3D" id="3.40.50.150">
    <property type="entry name" value="Vaccinia Virus protein VP39"/>
    <property type="match status" value="1"/>
</dbReference>
<dbReference type="Pfam" id="PF05711">
    <property type="entry name" value="TylF"/>
    <property type="match status" value="1"/>
</dbReference>
<keyword evidence="2" id="KW-1185">Reference proteome</keyword>
<protein>
    <submittedName>
        <fullName evidence="1">Macrocin-O-methyltransferase TylF</fullName>
    </submittedName>
</protein>
<evidence type="ECO:0000313" key="2">
    <source>
        <dbReference type="Proteomes" id="UP000316096"/>
    </source>
</evidence>
<sequence>MAKTTRDRLTYLRRRALARWLYRRPLSQLSPERLYLWSQALIETADVPGAVVEIGCASGGTSAHCDQLLRNIGVRKRYVAIDTFNGFVPEQFDHDAERGTPEAVRHGFAASSHGLVRQILRQLGAPDVELIRADIVTMAPEALPPEISAVLVDVDLSQPVHAALRKVWPLMAPGGMVLVDDCDPHTKFRARDGFQRFCADFALPEEYAYGMGVLRRDPAQVSGTHAFA</sequence>
<dbReference type="InterPro" id="IPR029063">
    <property type="entry name" value="SAM-dependent_MTases_sf"/>
</dbReference>
<dbReference type="PANTHER" id="PTHR40036">
    <property type="entry name" value="MACROCIN O-METHYLTRANSFERASE"/>
    <property type="match status" value="1"/>
</dbReference>
<dbReference type="InterPro" id="IPR008884">
    <property type="entry name" value="TylF_MeTrfase"/>
</dbReference>
<keyword evidence="1" id="KW-0808">Transferase</keyword>
<dbReference type="Proteomes" id="UP000316096">
    <property type="component" value="Unassembled WGS sequence"/>
</dbReference>
<dbReference type="RefSeq" id="WP_141964076.1">
    <property type="nucleotide sequence ID" value="NZ_VFOZ01000003.1"/>
</dbReference>
<gene>
    <name evidence="1" type="ORF">FB559_8835</name>
</gene>
<keyword evidence="1" id="KW-0489">Methyltransferase</keyword>
<dbReference type="GO" id="GO:0008168">
    <property type="term" value="F:methyltransferase activity"/>
    <property type="evidence" value="ECO:0007669"/>
    <property type="project" value="UniProtKB-KW"/>
</dbReference>
<comment type="caution">
    <text evidence="1">The sequence shown here is derived from an EMBL/GenBank/DDBJ whole genome shotgun (WGS) entry which is preliminary data.</text>
</comment>
<proteinExistence type="predicted"/>
<dbReference type="AlphaFoldDB" id="A0A543BTX7"/>
<evidence type="ECO:0000313" key="1">
    <source>
        <dbReference type="EMBL" id="TQL88216.1"/>
    </source>
</evidence>
<dbReference type="OrthoDB" id="3826968at2"/>
<reference evidence="1 2" key="1">
    <citation type="submission" date="2019-06" db="EMBL/GenBank/DDBJ databases">
        <title>Sequencing the genomes of 1000 actinobacteria strains.</title>
        <authorList>
            <person name="Klenk H.-P."/>
        </authorList>
    </citation>
    <scope>NUCLEOTIDE SEQUENCE [LARGE SCALE GENOMIC DNA]</scope>
    <source>
        <strain evidence="1 2">DSM 102200</strain>
    </source>
</reference>
<dbReference type="EMBL" id="VFOZ01000003">
    <property type="protein sequence ID" value="TQL88216.1"/>
    <property type="molecule type" value="Genomic_DNA"/>
</dbReference>